<keyword evidence="5" id="KW-1185">Reference proteome</keyword>
<dbReference type="PANTHER" id="PTHR38537:SF8">
    <property type="entry name" value="FILAMIN-A"/>
    <property type="match status" value="1"/>
</dbReference>
<evidence type="ECO:0000256" key="1">
    <source>
        <dbReference type="ARBA" id="ARBA00009238"/>
    </source>
</evidence>
<dbReference type="GO" id="GO:0051015">
    <property type="term" value="F:actin filament binding"/>
    <property type="evidence" value="ECO:0007669"/>
    <property type="project" value="InterPro"/>
</dbReference>
<name>A0A2G9UM63_TELCI</name>
<comment type="similarity">
    <text evidence="1">Belongs to the filamin family.</text>
</comment>
<dbReference type="OrthoDB" id="18740at2759"/>
<dbReference type="SUPFAM" id="SSF81296">
    <property type="entry name" value="E set domains"/>
    <property type="match status" value="1"/>
</dbReference>
<reference evidence="4 5" key="1">
    <citation type="submission" date="2015-09" db="EMBL/GenBank/DDBJ databases">
        <title>Draft genome of the parasitic nematode Teladorsagia circumcincta isolate WARC Sus (inbred).</title>
        <authorList>
            <person name="Mitreva M."/>
        </authorList>
    </citation>
    <scope>NUCLEOTIDE SEQUENCE [LARGE SCALE GENOMIC DNA]</scope>
    <source>
        <strain evidence="4 5">S</strain>
    </source>
</reference>
<organism evidence="4 5">
    <name type="scientific">Teladorsagia circumcincta</name>
    <name type="common">Brown stomach worm</name>
    <name type="synonym">Ostertagia circumcincta</name>
    <dbReference type="NCBI Taxonomy" id="45464"/>
    <lineage>
        <taxon>Eukaryota</taxon>
        <taxon>Metazoa</taxon>
        <taxon>Ecdysozoa</taxon>
        <taxon>Nematoda</taxon>
        <taxon>Chromadorea</taxon>
        <taxon>Rhabditida</taxon>
        <taxon>Rhabditina</taxon>
        <taxon>Rhabditomorpha</taxon>
        <taxon>Strongyloidea</taxon>
        <taxon>Trichostrongylidae</taxon>
        <taxon>Teladorsagia</taxon>
    </lineage>
</organism>
<dbReference type="Pfam" id="PF00630">
    <property type="entry name" value="Filamin"/>
    <property type="match status" value="1"/>
</dbReference>
<dbReference type="PANTHER" id="PTHR38537">
    <property type="entry name" value="JITTERBUG, ISOFORM N"/>
    <property type="match status" value="1"/>
</dbReference>
<dbReference type="GO" id="GO:0030036">
    <property type="term" value="P:actin cytoskeleton organization"/>
    <property type="evidence" value="ECO:0007669"/>
    <property type="project" value="InterPro"/>
</dbReference>
<dbReference type="AlphaFoldDB" id="A0A2G9UM63"/>
<dbReference type="InterPro" id="IPR044801">
    <property type="entry name" value="Filamin"/>
</dbReference>
<evidence type="ECO:0000256" key="3">
    <source>
        <dbReference type="PROSITE-ProRule" id="PRU00087"/>
    </source>
</evidence>
<dbReference type="PROSITE" id="PS50194">
    <property type="entry name" value="FILAMIN_REPEAT"/>
    <property type="match status" value="1"/>
</dbReference>
<evidence type="ECO:0000313" key="5">
    <source>
        <dbReference type="Proteomes" id="UP000230423"/>
    </source>
</evidence>
<gene>
    <name evidence="4" type="ORF">TELCIR_06863</name>
</gene>
<protein>
    <submittedName>
        <fullName evidence="4">Filamin/ABP280 repeat protein</fullName>
    </submittedName>
</protein>
<evidence type="ECO:0000313" key="4">
    <source>
        <dbReference type="EMBL" id="PIO71246.1"/>
    </source>
</evidence>
<dbReference type="SMART" id="SM00557">
    <property type="entry name" value="IG_FLMN"/>
    <property type="match status" value="1"/>
</dbReference>
<dbReference type="InterPro" id="IPR013783">
    <property type="entry name" value="Ig-like_fold"/>
</dbReference>
<proteinExistence type="inferred from homology"/>
<dbReference type="Gene3D" id="2.60.40.10">
    <property type="entry name" value="Immunoglobulins"/>
    <property type="match status" value="1"/>
</dbReference>
<evidence type="ECO:0000256" key="2">
    <source>
        <dbReference type="ARBA" id="ARBA00022737"/>
    </source>
</evidence>
<keyword evidence="2" id="KW-0677">Repeat</keyword>
<dbReference type="EMBL" id="KZ346009">
    <property type="protein sequence ID" value="PIO71246.1"/>
    <property type="molecule type" value="Genomic_DNA"/>
</dbReference>
<dbReference type="InterPro" id="IPR014756">
    <property type="entry name" value="Ig_E-set"/>
</dbReference>
<dbReference type="Proteomes" id="UP000230423">
    <property type="component" value="Unassembled WGS sequence"/>
</dbReference>
<dbReference type="InterPro" id="IPR017868">
    <property type="entry name" value="Filamin/ABP280_repeat-like"/>
</dbReference>
<accession>A0A2G9UM63</accession>
<feature type="repeat" description="Filamin" evidence="3">
    <location>
        <begin position="2"/>
        <end position="100"/>
    </location>
</feature>
<dbReference type="InterPro" id="IPR001298">
    <property type="entry name" value="Filamin/ABP280_rpt"/>
</dbReference>
<sequence length="141" mass="15046">MLNSFDLDSFSVWGRGINNEGIRIGETVPVHVEVKGSSAEVVDDLYVRVVSDDGVEVPVKLQRKGSRSTFTYKPTTVGGHTVHVTSKGEPVGQSPYKVDILPATKSRVRAFGPGLEGGVADQQSVFGVETNGDADRLGMVT</sequence>